<evidence type="ECO:0000256" key="1">
    <source>
        <dbReference type="ARBA" id="ARBA00022723"/>
    </source>
</evidence>
<dbReference type="GO" id="GO:0046872">
    <property type="term" value="F:metal ion binding"/>
    <property type="evidence" value="ECO:0007669"/>
    <property type="project" value="UniProtKB-KW"/>
</dbReference>
<protein>
    <submittedName>
        <fullName evidence="5">4Fe-4S ferredoxin iron-sulfur binding domain protein</fullName>
    </submittedName>
</protein>
<dbReference type="Gene3D" id="3.30.70.20">
    <property type="match status" value="1"/>
</dbReference>
<keyword evidence="1" id="KW-0479">Metal-binding</keyword>
<evidence type="ECO:0000256" key="2">
    <source>
        <dbReference type="ARBA" id="ARBA00023004"/>
    </source>
</evidence>
<evidence type="ECO:0000313" key="6">
    <source>
        <dbReference type="Proteomes" id="UP000005496"/>
    </source>
</evidence>
<dbReference type="Proteomes" id="UP000005496">
    <property type="component" value="Unassembled WGS sequence"/>
</dbReference>
<dbReference type="PANTHER" id="PTHR42895">
    <property type="entry name" value="IRON-SULFUR CLUSTER-BINDING PROTEIN-RELATED"/>
    <property type="match status" value="1"/>
</dbReference>
<evidence type="ECO:0000256" key="3">
    <source>
        <dbReference type="ARBA" id="ARBA00023014"/>
    </source>
</evidence>
<keyword evidence="3" id="KW-0411">Iron-sulfur</keyword>
<proteinExistence type="predicted"/>
<dbReference type="PANTHER" id="PTHR42895:SF1">
    <property type="entry name" value="IRON-SULFUR CLUSTER PROTEIN"/>
    <property type="match status" value="1"/>
</dbReference>
<keyword evidence="6" id="KW-1185">Reference proteome</keyword>
<evidence type="ECO:0000313" key="5">
    <source>
        <dbReference type="EMBL" id="EFI35593.1"/>
    </source>
</evidence>
<evidence type="ECO:0000259" key="4">
    <source>
        <dbReference type="PROSITE" id="PS51379"/>
    </source>
</evidence>
<keyword evidence="2" id="KW-0408">Iron</keyword>
<comment type="caution">
    <text evidence="5">The sequence shown here is derived from an EMBL/GenBank/DDBJ whole genome shotgun (WGS) entry which is preliminary data.</text>
</comment>
<dbReference type="EMBL" id="ACJN02000001">
    <property type="protein sequence ID" value="EFI35593.1"/>
    <property type="molecule type" value="Genomic_DNA"/>
</dbReference>
<sequence length="273" mass="29418">MAREIRDIVKIDEELCDGCGLCVPGCEEGAIEIRDGKARLVAEKYCDGLGACLGHCPRGAITVIKREADPFDMEAVEERLREQEAAGQSPQEKPETASRLGCGCPGSVMADFAPDKAHTPAQGTENIQSALTHWPVQIRLVPPHAPFLKGAHLLIAADCVPVAYPGLHQDLLPGRKIMLGCPKFDDGHDYVERLTEIFRQADIKSVTVASMEVPCCAGMVKIVEKAVVQAGKGMAVEEVVISRQGQVMPQGRPGAEQSRQKHVQVQQGSCACM</sequence>
<dbReference type="Pfam" id="PF13237">
    <property type="entry name" value="Fer4_10"/>
    <property type="match status" value="1"/>
</dbReference>
<dbReference type="RefSeq" id="WP_008868722.1">
    <property type="nucleotide sequence ID" value="NZ_ACJN02000001.1"/>
</dbReference>
<dbReference type="SUPFAM" id="SSF54862">
    <property type="entry name" value="4Fe-4S ferredoxins"/>
    <property type="match status" value="1"/>
</dbReference>
<reference evidence="5" key="1">
    <citation type="submission" date="2010-05" db="EMBL/GenBank/DDBJ databases">
        <title>The draft genome of Desulfonatronospira thiodismutans ASO3-1.</title>
        <authorList>
            <consortium name="US DOE Joint Genome Institute (JGI-PGF)"/>
            <person name="Lucas S."/>
            <person name="Copeland A."/>
            <person name="Lapidus A."/>
            <person name="Cheng J.-F."/>
            <person name="Bruce D."/>
            <person name="Goodwin L."/>
            <person name="Pitluck S."/>
            <person name="Chertkov O."/>
            <person name="Brettin T."/>
            <person name="Detter J.C."/>
            <person name="Han C."/>
            <person name="Land M.L."/>
            <person name="Hauser L."/>
            <person name="Kyrpides N."/>
            <person name="Mikhailova N."/>
            <person name="Muyzer G."/>
            <person name="Woyke T."/>
        </authorList>
    </citation>
    <scope>NUCLEOTIDE SEQUENCE [LARGE SCALE GENOMIC DNA]</scope>
    <source>
        <strain evidence="5">ASO3-1</strain>
    </source>
</reference>
<dbReference type="InterPro" id="IPR017900">
    <property type="entry name" value="4Fe4S_Fe_S_CS"/>
</dbReference>
<name>D6SLN2_9BACT</name>
<dbReference type="InterPro" id="IPR052911">
    <property type="entry name" value="Corrinoid_activation_enz"/>
</dbReference>
<dbReference type="OrthoDB" id="9795268at2"/>
<dbReference type="PROSITE" id="PS00198">
    <property type="entry name" value="4FE4S_FER_1"/>
    <property type="match status" value="1"/>
</dbReference>
<organism evidence="5 6">
    <name type="scientific">Desulfonatronospira thiodismutans ASO3-1</name>
    <dbReference type="NCBI Taxonomy" id="555779"/>
    <lineage>
        <taxon>Bacteria</taxon>
        <taxon>Pseudomonadati</taxon>
        <taxon>Thermodesulfobacteriota</taxon>
        <taxon>Desulfovibrionia</taxon>
        <taxon>Desulfovibrionales</taxon>
        <taxon>Desulfonatronovibrionaceae</taxon>
        <taxon>Desulfonatronospira</taxon>
    </lineage>
</organism>
<dbReference type="InterPro" id="IPR017896">
    <property type="entry name" value="4Fe4S_Fe-S-bd"/>
</dbReference>
<gene>
    <name evidence="5" type="ORF">Dthio_PD3021</name>
</gene>
<feature type="domain" description="4Fe-4S ferredoxin-type" evidence="4">
    <location>
        <begin position="7"/>
        <end position="36"/>
    </location>
</feature>
<feature type="domain" description="4Fe-4S ferredoxin-type" evidence="4">
    <location>
        <begin position="37"/>
        <end position="66"/>
    </location>
</feature>
<dbReference type="PROSITE" id="PS51379">
    <property type="entry name" value="4FE4S_FER_2"/>
    <property type="match status" value="2"/>
</dbReference>
<accession>D6SLN2</accession>
<dbReference type="GO" id="GO:0051536">
    <property type="term" value="F:iron-sulfur cluster binding"/>
    <property type="evidence" value="ECO:0007669"/>
    <property type="project" value="UniProtKB-KW"/>
</dbReference>
<dbReference type="eggNOG" id="COG1145">
    <property type="taxonomic scope" value="Bacteria"/>
</dbReference>
<dbReference type="AlphaFoldDB" id="D6SLN2"/>